<dbReference type="PANTHER" id="PTHR10890">
    <property type="entry name" value="CYSTEINYL-TRNA SYNTHETASE"/>
    <property type="match status" value="1"/>
</dbReference>
<evidence type="ECO:0000256" key="1">
    <source>
        <dbReference type="ARBA" id="ARBA00001947"/>
    </source>
</evidence>
<dbReference type="EC" id="6.1.1.16" evidence="5 15"/>
<dbReference type="Gene3D" id="3.40.50.620">
    <property type="entry name" value="HUPs"/>
    <property type="match status" value="1"/>
</dbReference>
<dbReference type="Pfam" id="PF09190">
    <property type="entry name" value="DALR_2"/>
    <property type="match status" value="1"/>
</dbReference>
<evidence type="ECO:0000256" key="11">
    <source>
        <dbReference type="ARBA" id="ARBA00022833"/>
    </source>
</evidence>
<dbReference type="PANTHER" id="PTHR10890:SF3">
    <property type="entry name" value="CYSTEINE--TRNA LIGASE, CYTOPLASMIC"/>
    <property type="match status" value="1"/>
</dbReference>
<evidence type="ECO:0000256" key="5">
    <source>
        <dbReference type="ARBA" id="ARBA00012832"/>
    </source>
</evidence>
<keyword evidence="12" id="KW-0067">ATP-binding</keyword>
<dbReference type="SUPFAM" id="SSF52374">
    <property type="entry name" value="Nucleotidylyl transferase"/>
    <property type="match status" value="1"/>
</dbReference>
<protein>
    <recommendedName>
        <fullName evidence="6 15">Cysteine--tRNA ligase</fullName>
        <ecNumber evidence="5 15">6.1.1.16</ecNumber>
    </recommendedName>
</protein>
<evidence type="ECO:0000256" key="14">
    <source>
        <dbReference type="ARBA" id="ARBA00023146"/>
    </source>
</evidence>
<comment type="caution">
    <text evidence="17">The sequence shown here is derived from an EMBL/GenBank/DDBJ whole genome shotgun (WGS) entry which is preliminary data.</text>
</comment>
<sequence>MKLYNTLTRLLEEFKPIKDERVGMYTCGPTVYSYPQIGNWRTFTFEDLLRRVLEYNGYKVNHVMNVTDVGHLTGDNLGDADLGEDRMEKAATREGKSAWEVAQFYLDDFVASAKKLNLLPPTHLPRATDHIAEQIALIEKLEKKVLTYQTDLGVYFNVSKYPDYGKLGGQKLVDKRTATREELKEDPQKKNPFDFALWKFSKPQDKRQMEWDSPWGKGFPGWHIECSAMSMKYLGESFDIHTGGVDHVAIHHTNEIAQSEGATGKPFAKYWLHGEFLTVDGGRMGKSLGNAYTLAELMAKNYDPLSLRYLYLTTHYRKVMNFTFEALDGAQTAFNKLRKLMGEWKENKSRTALSTEKDQKINEFRQKFTEALNDDLNIPQALAVVWEVAKSNIPGGDKYDLMANFDEVLGLDLNKVTNQTRLPDGQVQNLIDKRDELRVAGKYAEADAIRDQ</sequence>
<dbReference type="InterPro" id="IPR015273">
    <property type="entry name" value="Cys-tRNA-synt_Ia_DALR"/>
</dbReference>
<dbReference type="InterPro" id="IPR024909">
    <property type="entry name" value="Cys-tRNA/MSH_ligase"/>
</dbReference>
<reference evidence="17 18" key="1">
    <citation type="journal article" date="2016" name="Nat. Commun.">
        <title>Thousands of microbial genomes shed light on interconnected biogeochemical processes in an aquifer system.</title>
        <authorList>
            <person name="Anantharaman K."/>
            <person name="Brown C.T."/>
            <person name="Hug L.A."/>
            <person name="Sharon I."/>
            <person name="Castelle C.J."/>
            <person name="Probst A.J."/>
            <person name="Thomas B.C."/>
            <person name="Singh A."/>
            <person name="Wilkins M.J."/>
            <person name="Karaoz U."/>
            <person name="Brodie E.L."/>
            <person name="Williams K.H."/>
            <person name="Hubbard S.S."/>
            <person name="Banfield J.F."/>
        </authorList>
    </citation>
    <scope>NUCLEOTIDE SEQUENCE [LARGE SCALE GENOMIC DNA]</scope>
</reference>
<gene>
    <name evidence="17" type="ORF">A2188_01615</name>
</gene>
<accession>A0A1F8CIS5</accession>
<evidence type="ECO:0000256" key="9">
    <source>
        <dbReference type="ARBA" id="ARBA00022723"/>
    </source>
</evidence>
<evidence type="ECO:0000256" key="6">
    <source>
        <dbReference type="ARBA" id="ARBA00014738"/>
    </source>
</evidence>
<dbReference type="NCBIfam" id="TIGR00435">
    <property type="entry name" value="cysS"/>
    <property type="match status" value="1"/>
</dbReference>
<proteinExistence type="inferred from homology"/>
<keyword evidence="7" id="KW-0963">Cytoplasm</keyword>
<evidence type="ECO:0000256" key="4">
    <source>
        <dbReference type="ARBA" id="ARBA00011245"/>
    </source>
</evidence>
<evidence type="ECO:0000256" key="7">
    <source>
        <dbReference type="ARBA" id="ARBA00022490"/>
    </source>
</evidence>
<name>A0A1F8CIS5_9BACT</name>
<dbReference type="PRINTS" id="PR00983">
    <property type="entry name" value="TRNASYNTHCYS"/>
</dbReference>
<keyword evidence="11" id="KW-0862">Zinc</keyword>
<evidence type="ECO:0000313" key="17">
    <source>
        <dbReference type="EMBL" id="OGM76141.1"/>
    </source>
</evidence>
<dbReference type="AlphaFoldDB" id="A0A1F8CIS5"/>
<dbReference type="GO" id="GO:0005524">
    <property type="term" value="F:ATP binding"/>
    <property type="evidence" value="ECO:0007669"/>
    <property type="project" value="UniProtKB-KW"/>
</dbReference>
<comment type="subunit">
    <text evidence="4">Monomer.</text>
</comment>
<dbReference type="InterPro" id="IPR014729">
    <property type="entry name" value="Rossmann-like_a/b/a_fold"/>
</dbReference>
<dbReference type="EMBL" id="MGHU01000064">
    <property type="protein sequence ID" value="OGM76141.1"/>
    <property type="molecule type" value="Genomic_DNA"/>
</dbReference>
<evidence type="ECO:0000313" key="18">
    <source>
        <dbReference type="Proteomes" id="UP000179241"/>
    </source>
</evidence>
<evidence type="ECO:0000256" key="13">
    <source>
        <dbReference type="ARBA" id="ARBA00022917"/>
    </source>
</evidence>
<feature type="non-terminal residue" evidence="17">
    <location>
        <position position="452"/>
    </location>
</feature>
<comment type="subcellular location">
    <subcellularLocation>
        <location evidence="2">Cytoplasm</location>
    </subcellularLocation>
</comment>
<dbReference type="GO" id="GO:0006423">
    <property type="term" value="P:cysteinyl-tRNA aminoacylation"/>
    <property type="evidence" value="ECO:0007669"/>
    <property type="project" value="UniProtKB-UniRule"/>
</dbReference>
<dbReference type="InterPro" id="IPR009080">
    <property type="entry name" value="tRNAsynth_Ia_anticodon-bd"/>
</dbReference>
<keyword evidence="9" id="KW-0479">Metal-binding</keyword>
<comment type="similarity">
    <text evidence="3">Belongs to the class-I aminoacyl-tRNA synthetase family.</text>
</comment>
<keyword evidence="13" id="KW-0648">Protein biosynthesis</keyword>
<keyword evidence="8 17" id="KW-0436">Ligase</keyword>
<dbReference type="InterPro" id="IPR032678">
    <property type="entry name" value="tRNA-synt_1_cat_dom"/>
</dbReference>
<dbReference type="HAMAP" id="MF_00041">
    <property type="entry name" value="Cys_tRNA_synth"/>
    <property type="match status" value="1"/>
</dbReference>
<dbReference type="GO" id="GO:0046872">
    <property type="term" value="F:metal ion binding"/>
    <property type="evidence" value="ECO:0007669"/>
    <property type="project" value="UniProtKB-KW"/>
</dbReference>
<dbReference type="SUPFAM" id="SSF47323">
    <property type="entry name" value="Anticodon-binding domain of a subclass of class I aminoacyl-tRNA synthetases"/>
    <property type="match status" value="1"/>
</dbReference>
<evidence type="ECO:0000259" key="16">
    <source>
        <dbReference type="SMART" id="SM00840"/>
    </source>
</evidence>
<evidence type="ECO:0000256" key="8">
    <source>
        <dbReference type="ARBA" id="ARBA00022598"/>
    </source>
</evidence>
<dbReference type="CDD" id="cd00672">
    <property type="entry name" value="CysRS_core"/>
    <property type="match status" value="1"/>
</dbReference>
<dbReference type="InterPro" id="IPR015803">
    <property type="entry name" value="Cys-tRNA-ligase"/>
</dbReference>
<keyword evidence="14" id="KW-0030">Aminoacyl-tRNA synthetase</keyword>
<evidence type="ECO:0000256" key="15">
    <source>
        <dbReference type="NCBIfam" id="TIGR00435"/>
    </source>
</evidence>
<dbReference type="GO" id="GO:0004817">
    <property type="term" value="F:cysteine-tRNA ligase activity"/>
    <property type="evidence" value="ECO:0007669"/>
    <property type="project" value="UniProtKB-UniRule"/>
</dbReference>
<organism evidence="17 18">
    <name type="scientific">Candidatus Woesebacteria bacterium RIFOXYA1_FULL_43_9</name>
    <dbReference type="NCBI Taxonomy" id="1802534"/>
    <lineage>
        <taxon>Bacteria</taxon>
        <taxon>Candidatus Woeseibacteriota</taxon>
    </lineage>
</organism>
<evidence type="ECO:0000256" key="12">
    <source>
        <dbReference type="ARBA" id="ARBA00022840"/>
    </source>
</evidence>
<dbReference type="SMART" id="SM00840">
    <property type="entry name" value="DALR_2"/>
    <property type="match status" value="1"/>
</dbReference>
<dbReference type="Pfam" id="PF01406">
    <property type="entry name" value="tRNA-synt_1e"/>
    <property type="match status" value="1"/>
</dbReference>
<comment type="cofactor">
    <cofactor evidence="1">
        <name>Zn(2+)</name>
        <dbReference type="ChEBI" id="CHEBI:29105"/>
    </cofactor>
</comment>
<evidence type="ECO:0000256" key="3">
    <source>
        <dbReference type="ARBA" id="ARBA00005594"/>
    </source>
</evidence>
<evidence type="ECO:0000256" key="2">
    <source>
        <dbReference type="ARBA" id="ARBA00004496"/>
    </source>
</evidence>
<keyword evidence="10" id="KW-0547">Nucleotide-binding</keyword>
<dbReference type="Gene3D" id="1.20.120.1910">
    <property type="entry name" value="Cysteine-tRNA ligase, C-terminal anti-codon recognition domain"/>
    <property type="match status" value="1"/>
</dbReference>
<dbReference type="Proteomes" id="UP000179241">
    <property type="component" value="Unassembled WGS sequence"/>
</dbReference>
<evidence type="ECO:0000256" key="10">
    <source>
        <dbReference type="ARBA" id="ARBA00022741"/>
    </source>
</evidence>
<feature type="domain" description="Cysteinyl-tRNA synthetase class Ia DALR" evidence="16">
    <location>
        <begin position="367"/>
        <end position="420"/>
    </location>
</feature>
<dbReference type="GO" id="GO:0005829">
    <property type="term" value="C:cytosol"/>
    <property type="evidence" value="ECO:0007669"/>
    <property type="project" value="TreeGrafter"/>
</dbReference>